<protein>
    <recommendedName>
        <fullName evidence="7">Radical SAM core domain-containing protein</fullName>
    </recommendedName>
</protein>
<keyword evidence="2" id="KW-0479">Metal-binding</keyword>
<dbReference type="SFLD" id="SFLDS00029">
    <property type="entry name" value="Radical_SAM"/>
    <property type="match status" value="1"/>
</dbReference>
<dbReference type="Proteomes" id="UP000177130">
    <property type="component" value="Unassembled WGS sequence"/>
</dbReference>
<keyword evidence="4" id="KW-0411">Iron-sulfur</keyword>
<dbReference type="CDD" id="cd21109">
    <property type="entry name" value="SPASM"/>
    <property type="match status" value="1"/>
</dbReference>
<evidence type="ECO:0008006" key="7">
    <source>
        <dbReference type="Google" id="ProtNLM"/>
    </source>
</evidence>
<dbReference type="STRING" id="1802306.A3C72_02085"/>
<dbReference type="InterPro" id="IPR058240">
    <property type="entry name" value="rSAM_sf"/>
</dbReference>
<dbReference type="SUPFAM" id="SSF102114">
    <property type="entry name" value="Radical SAM enzymes"/>
    <property type="match status" value="1"/>
</dbReference>
<evidence type="ECO:0000256" key="3">
    <source>
        <dbReference type="ARBA" id="ARBA00023004"/>
    </source>
</evidence>
<dbReference type="InterPro" id="IPR050377">
    <property type="entry name" value="Radical_SAM_PqqE_MftC-like"/>
</dbReference>
<proteinExistence type="predicted"/>
<name>A0A1G2MGZ6_9BACT</name>
<evidence type="ECO:0000256" key="4">
    <source>
        <dbReference type="ARBA" id="ARBA00023014"/>
    </source>
</evidence>
<comment type="caution">
    <text evidence="5">The sequence shown here is derived from an EMBL/GenBank/DDBJ whole genome shotgun (WGS) entry which is preliminary data.</text>
</comment>
<sequence length="412" mass="46715">MKNQFPNVPVSLPSKDLLPSGFRLMVYKWSYPEVRLNETVLVNGQVVKKLLTLDLNIPESGFASKVNNASLMDAKSTFVRNYPCPHRCPGCFNNAELHNPILTLKELWKIVDEAQELGLDSVKFLGPGELIANPELFKILDEFEKRGIVVGIFTKAAIMGNDVLSRHYHGIGSEELVCRLTAYKNTTFLVGGRSFDPAFENRFIPRNERQIGSEFDYHEARNLAIERLCRDGMNADLFKQRLAIICSLVTEENLGCAAEIFRWGVERNIPVYLPPTMVSGKGHKLVKSASDEKFEDDYISLAAGVYSWAIARGVMALQQFENEGPHPYIGVAPCNQLTHGLYIHYDGAVWRCPGNDTPDFVVHPNVRNVPLVEIWRGSKNYFINKFNNGCVKDGFSLPRRFYREVRERVLRQ</sequence>
<evidence type="ECO:0000313" key="6">
    <source>
        <dbReference type="Proteomes" id="UP000177130"/>
    </source>
</evidence>
<evidence type="ECO:0000256" key="1">
    <source>
        <dbReference type="ARBA" id="ARBA00022691"/>
    </source>
</evidence>
<dbReference type="GO" id="GO:0051536">
    <property type="term" value="F:iron-sulfur cluster binding"/>
    <property type="evidence" value="ECO:0007669"/>
    <property type="project" value="UniProtKB-KW"/>
</dbReference>
<dbReference type="GO" id="GO:0046872">
    <property type="term" value="F:metal ion binding"/>
    <property type="evidence" value="ECO:0007669"/>
    <property type="project" value="UniProtKB-KW"/>
</dbReference>
<evidence type="ECO:0000313" key="5">
    <source>
        <dbReference type="EMBL" id="OHA22984.1"/>
    </source>
</evidence>
<dbReference type="Gene3D" id="3.20.20.70">
    <property type="entry name" value="Aldolase class I"/>
    <property type="match status" value="1"/>
</dbReference>
<dbReference type="PANTHER" id="PTHR11228:SF34">
    <property type="entry name" value="TUNGSTEN-CONTAINING ALDEHYDE FERREDOXIN OXIDOREDUCTASE COFACTOR MODIFYING PROTEIN"/>
    <property type="match status" value="1"/>
</dbReference>
<keyword evidence="1" id="KW-0949">S-adenosyl-L-methionine</keyword>
<accession>A0A1G2MGZ6</accession>
<dbReference type="PANTHER" id="PTHR11228">
    <property type="entry name" value="RADICAL SAM DOMAIN PROTEIN"/>
    <property type="match status" value="1"/>
</dbReference>
<keyword evidence="3" id="KW-0408">Iron</keyword>
<dbReference type="InterPro" id="IPR007197">
    <property type="entry name" value="rSAM"/>
</dbReference>
<dbReference type="InterPro" id="IPR013785">
    <property type="entry name" value="Aldolase_TIM"/>
</dbReference>
<organism evidence="5 6">
    <name type="scientific">Candidatus Taylorbacteria bacterium RIFCSPHIGHO2_02_FULL_43_32b</name>
    <dbReference type="NCBI Taxonomy" id="1802306"/>
    <lineage>
        <taxon>Bacteria</taxon>
        <taxon>Candidatus Tayloriibacteriota</taxon>
    </lineage>
</organism>
<evidence type="ECO:0000256" key="2">
    <source>
        <dbReference type="ARBA" id="ARBA00022723"/>
    </source>
</evidence>
<dbReference type="EMBL" id="MHRK01000044">
    <property type="protein sequence ID" value="OHA22984.1"/>
    <property type="molecule type" value="Genomic_DNA"/>
</dbReference>
<reference evidence="5 6" key="1">
    <citation type="journal article" date="2016" name="Nat. Commun.">
        <title>Thousands of microbial genomes shed light on interconnected biogeochemical processes in an aquifer system.</title>
        <authorList>
            <person name="Anantharaman K."/>
            <person name="Brown C.T."/>
            <person name="Hug L.A."/>
            <person name="Sharon I."/>
            <person name="Castelle C.J."/>
            <person name="Probst A.J."/>
            <person name="Thomas B.C."/>
            <person name="Singh A."/>
            <person name="Wilkins M.J."/>
            <person name="Karaoz U."/>
            <person name="Brodie E.L."/>
            <person name="Williams K.H."/>
            <person name="Hubbard S.S."/>
            <person name="Banfield J.F."/>
        </authorList>
    </citation>
    <scope>NUCLEOTIDE SEQUENCE [LARGE SCALE GENOMIC DNA]</scope>
</reference>
<gene>
    <name evidence="5" type="ORF">A3C72_02085</name>
</gene>
<dbReference type="GO" id="GO:0003824">
    <property type="term" value="F:catalytic activity"/>
    <property type="evidence" value="ECO:0007669"/>
    <property type="project" value="InterPro"/>
</dbReference>
<dbReference type="AlphaFoldDB" id="A0A1G2MGZ6"/>